<keyword evidence="3" id="KW-0187">Copper transport</keyword>
<dbReference type="PANTHER" id="PTHR46365">
    <property type="entry name" value="COPPER TRANSPORT PROTEIN ATOX1"/>
    <property type="match status" value="1"/>
</dbReference>
<gene>
    <name evidence="9" type="primary">ATX1</name>
    <name evidence="9" type="ORF">HDU87_007272</name>
</gene>
<dbReference type="Proteomes" id="UP001212152">
    <property type="component" value="Unassembled WGS sequence"/>
</dbReference>
<proteinExistence type="inferred from homology"/>
<dbReference type="EMBL" id="JADGJQ010000067">
    <property type="protein sequence ID" value="KAJ3173950.1"/>
    <property type="molecule type" value="Genomic_DNA"/>
</dbReference>
<evidence type="ECO:0000256" key="7">
    <source>
        <dbReference type="ARBA" id="ARBA00038171"/>
    </source>
</evidence>
<dbReference type="GO" id="GO:0046872">
    <property type="term" value="F:metal ion binding"/>
    <property type="evidence" value="ECO:0007669"/>
    <property type="project" value="UniProtKB-KW"/>
</dbReference>
<keyword evidence="5" id="KW-0406">Ion transport</keyword>
<evidence type="ECO:0000313" key="10">
    <source>
        <dbReference type="Proteomes" id="UP001212152"/>
    </source>
</evidence>
<evidence type="ECO:0000259" key="8">
    <source>
        <dbReference type="PROSITE" id="PS50846"/>
    </source>
</evidence>
<dbReference type="AlphaFoldDB" id="A0AAD5TJM3"/>
<evidence type="ECO:0000256" key="1">
    <source>
        <dbReference type="ARBA" id="ARBA00022448"/>
    </source>
</evidence>
<dbReference type="GO" id="GO:0006825">
    <property type="term" value="P:copper ion transport"/>
    <property type="evidence" value="ECO:0007669"/>
    <property type="project" value="UniProtKB-KW"/>
</dbReference>
<evidence type="ECO:0000256" key="5">
    <source>
        <dbReference type="ARBA" id="ARBA00023065"/>
    </source>
</evidence>
<keyword evidence="4" id="KW-0186">Copper</keyword>
<protein>
    <submittedName>
        <fullName evidence="9">Cytosolic copper metallochaperone</fullName>
    </submittedName>
</protein>
<accession>A0AAD5TJM3</accession>
<dbReference type="PANTHER" id="PTHR46365:SF1">
    <property type="entry name" value="COPPER TRANSPORT PROTEIN ATOX1"/>
    <property type="match status" value="1"/>
</dbReference>
<dbReference type="InterPro" id="IPR006121">
    <property type="entry name" value="HMA_dom"/>
</dbReference>
<keyword evidence="1" id="KW-0813">Transport</keyword>
<dbReference type="Gene3D" id="3.30.70.100">
    <property type="match status" value="1"/>
</dbReference>
<reference evidence="9" key="1">
    <citation type="submission" date="2020-05" db="EMBL/GenBank/DDBJ databases">
        <title>Phylogenomic resolution of chytrid fungi.</title>
        <authorList>
            <person name="Stajich J.E."/>
            <person name="Amses K."/>
            <person name="Simmons R."/>
            <person name="Seto K."/>
            <person name="Myers J."/>
            <person name="Bonds A."/>
            <person name="Quandt C.A."/>
            <person name="Barry K."/>
            <person name="Liu P."/>
            <person name="Grigoriev I."/>
            <person name="Longcore J.E."/>
            <person name="James T.Y."/>
        </authorList>
    </citation>
    <scope>NUCLEOTIDE SEQUENCE</scope>
    <source>
        <strain evidence="9">JEL0379</strain>
    </source>
</reference>
<dbReference type="InterPro" id="IPR051881">
    <property type="entry name" value="Copper_transport_ATOX1-like"/>
</dbReference>
<dbReference type="GO" id="GO:0005829">
    <property type="term" value="C:cytosol"/>
    <property type="evidence" value="ECO:0007669"/>
    <property type="project" value="TreeGrafter"/>
</dbReference>
<name>A0AAD5TJM3_9FUNG</name>
<evidence type="ECO:0000256" key="3">
    <source>
        <dbReference type="ARBA" id="ARBA00022796"/>
    </source>
</evidence>
<dbReference type="FunFam" id="3.30.70.100:FF:000008">
    <property type="entry name" value="Copper transport protein ATOX1"/>
    <property type="match status" value="1"/>
</dbReference>
<feature type="domain" description="HMA" evidence="8">
    <location>
        <begin position="1"/>
        <end position="65"/>
    </location>
</feature>
<evidence type="ECO:0000313" key="9">
    <source>
        <dbReference type="EMBL" id="KAJ3173950.1"/>
    </source>
</evidence>
<evidence type="ECO:0000256" key="6">
    <source>
        <dbReference type="ARBA" id="ARBA00023186"/>
    </source>
</evidence>
<dbReference type="InterPro" id="IPR036163">
    <property type="entry name" value="HMA_dom_sf"/>
</dbReference>
<sequence>MPTYKFKVAMSCGGCSGAVTRILQKTEGVQNFDVSLETQLVTVTTDTLSQDQVFEAVKKSGKPTEIVPS</sequence>
<dbReference type="SUPFAM" id="SSF55008">
    <property type="entry name" value="HMA, heavy metal-associated domain"/>
    <property type="match status" value="1"/>
</dbReference>
<evidence type="ECO:0000256" key="4">
    <source>
        <dbReference type="ARBA" id="ARBA00023008"/>
    </source>
</evidence>
<comment type="caution">
    <text evidence="9">The sequence shown here is derived from an EMBL/GenBank/DDBJ whole genome shotgun (WGS) entry which is preliminary data.</text>
</comment>
<evidence type="ECO:0000256" key="2">
    <source>
        <dbReference type="ARBA" id="ARBA00022723"/>
    </source>
</evidence>
<dbReference type="PROSITE" id="PS50846">
    <property type="entry name" value="HMA_2"/>
    <property type="match status" value="1"/>
</dbReference>
<dbReference type="Pfam" id="PF00403">
    <property type="entry name" value="HMA"/>
    <property type="match status" value="1"/>
</dbReference>
<dbReference type="CDD" id="cd00371">
    <property type="entry name" value="HMA"/>
    <property type="match status" value="1"/>
</dbReference>
<keyword evidence="2" id="KW-0479">Metal-binding</keyword>
<keyword evidence="6" id="KW-0143">Chaperone</keyword>
<dbReference type="GO" id="GO:0016531">
    <property type="term" value="F:copper chaperone activity"/>
    <property type="evidence" value="ECO:0007669"/>
    <property type="project" value="TreeGrafter"/>
</dbReference>
<comment type="similarity">
    <text evidence="7">Belongs to the ATX1 family.</text>
</comment>
<organism evidence="9 10">
    <name type="scientific">Geranomyces variabilis</name>
    <dbReference type="NCBI Taxonomy" id="109894"/>
    <lineage>
        <taxon>Eukaryota</taxon>
        <taxon>Fungi</taxon>
        <taxon>Fungi incertae sedis</taxon>
        <taxon>Chytridiomycota</taxon>
        <taxon>Chytridiomycota incertae sedis</taxon>
        <taxon>Chytridiomycetes</taxon>
        <taxon>Spizellomycetales</taxon>
        <taxon>Powellomycetaceae</taxon>
        <taxon>Geranomyces</taxon>
    </lineage>
</organism>
<keyword evidence="10" id="KW-1185">Reference proteome</keyword>